<proteinExistence type="predicted"/>
<dbReference type="Proteomes" id="UP000001485">
    <property type="component" value="Chromosome"/>
</dbReference>
<accession>C5BFZ2</accession>
<name>C5BFZ2_EDWI9</name>
<reference evidence="1 2" key="2">
    <citation type="journal article" date="2012" name="J. Bacteriol.">
        <title>Genome Sequence of Edwardsiella ictaluri 93-146, a Strain Associated with a Natural Channel Catfish Outbreak of Enteric Septicemia of Catfish.</title>
        <authorList>
            <person name="Williams M.L."/>
            <person name="Gillaspy A.F."/>
            <person name="Dyer D.W."/>
            <person name="Thune R.L."/>
            <person name="Waldbieser G.C."/>
            <person name="Schuster S.C."/>
            <person name="Gipson J."/>
            <person name="Zaitshik J."/>
            <person name="Landry C."/>
            <person name="Banes M.M."/>
            <person name="Lawrence M.L."/>
        </authorList>
    </citation>
    <scope>NUCLEOTIDE SEQUENCE [LARGE SCALE GENOMIC DNA]</scope>
    <source>
        <strain evidence="1 2">93-146</strain>
    </source>
</reference>
<dbReference type="KEGG" id="eic:NT01EI_2551"/>
<dbReference type="EMBL" id="CP001600">
    <property type="protein sequence ID" value="ACR69720.1"/>
    <property type="molecule type" value="Genomic_DNA"/>
</dbReference>
<dbReference type="HOGENOM" id="CLU_3167438_0_0_6"/>
<organism evidence="1 2">
    <name type="scientific">Edwardsiella ictaluri (strain 93-146)</name>
    <dbReference type="NCBI Taxonomy" id="634503"/>
    <lineage>
        <taxon>Bacteria</taxon>
        <taxon>Pseudomonadati</taxon>
        <taxon>Pseudomonadota</taxon>
        <taxon>Gammaproteobacteria</taxon>
        <taxon>Enterobacterales</taxon>
        <taxon>Hafniaceae</taxon>
        <taxon>Edwardsiella</taxon>
    </lineage>
</organism>
<reference evidence="2" key="1">
    <citation type="submission" date="2009-03" db="EMBL/GenBank/DDBJ databases">
        <title>Complete genome sequence of Edwardsiella ictaluri 93-146.</title>
        <authorList>
            <person name="Williams M.L."/>
            <person name="Gillaspy A.F."/>
            <person name="Dyer D.W."/>
            <person name="Thune R.L."/>
            <person name="Waldbieser G.C."/>
            <person name="Schuster S.C."/>
            <person name="Gipson J."/>
            <person name="Zaitshik J."/>
            <person name="Landry C."/>
            <person name="Lawrence M.L."/>
        </authorList>
    </citation>
    <scope>NUCLEOTIDE SEQUENCE [LARGE SCALE GENOMIC DNA]</scope>
    <source>
        <strain evidence="2">93-146</strain>
    </source>
</reference>
<dbReference type="AlphaFoldDB" id="C5BFZ2"/>
<protein>
    <submittedName>
        <fullName evidence="1">Uncharacterized protein</fullName>
    </submittedName>
</protein>
<evidence type="ECO:0000313" key="1">
    <source>
        <dbReference type="EMBL" id="ACR69720.1"/>
    </source>
</evidence>
<gene>
    <name evidence="1" type="ordered locus">NT01EI_2551</name>
</gene>
<sequence>MQVLLFNNMRRIRRVIITYHKNKVINDAIEYAIFCGWSYLPRLNSCA</sequence>
<evidence type="ECO:0000313" key="2">
    <source>
        <dbReference type="Proteomes" id="UP000001485"/>
    </source>
</evidence>